<dbReference type="Gene3D" id="2.60.120.560">
    <property type="entry name" value="Exo-inulinase, domain 1"/>
    <property type="match status" value="1"/>
</dbReference>
<dbReference type="PATRIC" id="fig|999432.5.peg.478"/>
<evidence type="ECO:0008006" key="5">
    <source>
        <dbReference type="Google" id="ProtNLM"/>
    </source>
</evidence>
<dbReference type="SUPFAM" id="SSF48452">
    <property type="entry name" value="TPR-like"/>
    <property type="match status" value="4"/>
</dbReference>
<accession>A0A0E2E8U8</accession>
<dbReference type="EMBL" id="AGDV01000001">
    <property type="protein sequence ID" value="EMB36270.1"/>
    <property type="molecule type" value="Genomic_DNA"/>
</dbReference>
<dbReference type="RefSeq" id="WP_002683111.1">
    <property type="nucleotide sequence ID" value="NZ_CM001795.1"/>
</dbReference>
<name>A0A0E2E8U8_TREDN</name>
<dbReference type="Pfam" id="PF12895">
    <property type="entry name" value="ANAPC3"/>
    <property type="match status" value="1"/>
</dbReference>
<dbReference type="Proteomes" id="UP000011705">
    <property type="component" value="Chromosome"/>
</dbReference>
<dbReference type="Pfam" id="PF14559">
    <property type="entry name" value="TPR_19"/>
    <property type="match status" value="1"/>
</dbReference>
<dbReference type="InterPro" id="IPR019734">
    <property type="entry name" value="TPR_rpt"/>
</dbReference>
<dbReference type="SMART" id="SM00028">
    <property type="entry name" value="TPR"/>
    <property type="match status" value="7"/>
</dbReference>
<dbReference type="HOGENOM" id="CLU_326228_0_0_12"/>
<dbReference type="Pfam" id="PF13181">
    <property type="entry name" value="TPR_8"/>
    <property type="match status" value="2"/>
</dbReference>
<evidence type="ECO:0000256" key="2">
    <source>
        <dbReference type="ARBA" id="ARBA00022803"/>
    </source>
</evidence>
<dbReference type="PROSITE" id="PS50005">
    <property type="entry name" value="TPR"/>
    <property type="match status" value="2"/>
</dbReference>
<evidence type="ECO:0000313" key="4">
    <source>
        <dbReference type="EMBL" id="EMB36270.1"/>
    </source>
</evidence>
<keyword evidence="1" id="KW-0677">Repeat</keyword>
<dbReference type="PANTHER" id="PTHR44186">
    <property type="match status" value="1"/>
</dbReference>
<sequence length="760" mass="86968">MERLKLYFSYFKNKILKKYESKKAQSVIDTEEIKEEIWEADFSKKEKARFIEETGDGYQSLFEENLDGKHSYSLELKRKHLYAWALNPLFRYKDVVLDAEIELPVFTDNFFPEENTSAGYCAAGFVFRHISDKAFYSLLISDKGWIRLEAVVNSTPMPILGWTKPLTDIDSSKFKIKLICAGTSITVLVNNTWLGKFESDIVQAAGKIGFAGQNWETYPKVKFYLNEFKIISQPLLVENTDSAANNPDAISPEAYINLASTYYAMGQYVAAIYQIKQAWKLREPGIQDHILAGRIYFAQHLNEEAEKEFLHALDIEHDNYEIMAELAGLYYQSGNMKKLGDILKDIPNDEIEKSVLLCSLKGHFLNSQGKHEKSAAFYAKAFELKPDQGLLKYNEANELNLAGKTAEAVEAYTEAGKLFLASEEYNEMANVINALERIAPEDERTWALSGKFYYAVDNKWEAKLNFKKLCDAKTSDSTIWYLYGLLIHDEKPEEAVKFFKKACKLGPEHGLYHFRLAEALYLIGEDCSVPLSEAEALEPNNGWIFNLKALCAIDEDAFFDAQIEIEKARKMLPDEIVILENYVEIMRLQGRLKECAPLFDIEAGTADLAAERNRAEAFHIYANALFFDEQYDEADIWYQKALKFKPVDPVLLTDKAENSIKIGYLNDADGLLVKAMDIEPTERIYRLISLLAVKKGDHARAEVSLRQAIEEFGESEELLFDLTNLYIQTNRKEKAKETIKLLTDCEDQERLKELKALLKK</sequence>
<dbReference type="InterPro" id="IPR011990">
    <property type="entry name" value="TPR-like_helical_dom_sf"/>
</dbReference>
<dbReference type="PANTHER" id="PTHR44186:SF1">
    <property type="entry name" value="BARDET-BIEDL SYNDROME 4 PROTEIN"/>
    <property type="match status" value="1"/>
</dbReference>
<evidence type="ECO:0000256" key="1">
    <source>
        <dbReference type="ARBA" id="ARBA00022737"/>
    </source>
</evidence>
<feature type="repeat" description="TPR" evidence="3">
    <location>
        <begin position="252"/>
        <end position="285"/>
    </location>
</feature>
<dbReference type="Gene3D" id="1.25.40.10">
    <property type="entry name" value="Tetratricopeptide repeat domain"/>
    <property type="match status" value="3"/>
</dbReference>
<protein>
    <recommendedName>
        <fullName evidence="5">Tetratricopeptide repeat protein</fullName>
    </recommendedName>
</protein>
<comment type="caution">
    <text evidence="4">The sequence shown here is derived from an EMBL/GenBank/DDBJ whole genome shotgun (WGS) entry which is preliminary data.</text>
</comment>
<evidence type="ECO:0000256" key="3">
    <source>
        <dbReference type="PROSITE-ProRule" id="PRU00339"/>
    </source>
</evidence>
<organism evidence="4">
    <name type="scientific">Treponema denticola H-22</name>
    <dbReference type="NCBI Taxonomy" id="999432"/>
    <lineage>
        <taxon>Bacteria</taxon>
        <taxon>Pseudomonadati</taxon>
        <taxon>Spirochaetota</taxon>
        <taxon>Spirochaetia</taxon>
        <taxon>Spirochaetales</taxon>
        <taxon>Treponemataceae</taxon>
        <taxon>Treponema</taxon>
    </lineage>
</organism>
<keyword evidence="2 3" id="KW-0802">TPR repeat</keyword>
<reference evidence="4" key="1">
    <citation type="submission" date="2012-01" db="EMBL/GenBank/DDBJ databases">
        <title>The Genome Sequence of Treponema denticola H-22.</title>
        <authorList>
            <consortium name="The Broad Institute Genome Sequencing Platform"/>
            <person name="Earl A."/>
            <person name="Ward D."/>
            <person name="Feldgarden M."/>
            <person name="Gevers D."/>
            <person name="Blanton J.M."/>
            <person name="Fenno C.J."/>
            <person name="Baranova O.V."/>
            <person name="Mathney J."/>
            <person name="Dewhirst F.E."/>
            <person name="Izard J."/>
            <person name="Young S.K."/>
            <person name="Zeng Q."/>
            <person name="Gargeya S."/>
            <person name="Fitzgerald M."/>
            <person name="Haas B."/>
            <person name="Abouelleil A."/>
            <person name="Alvarado L."/>
            <person name="Arachchi H.M."/>
            <person name="Berlin A."/>
            <person name="Chapman S.B."/>
            <person name="Gearin G."/>
            <person name="Goldberg J."/>
            <person name="Griggs A."/>
            <person name="Gujja S."/>
            <person name="Hansen M."/>
            <person name="Heiman D."/>
            <person name="Howarth C."/>
            <person name="Larimer J."/>
            <person name="Lui A."/>
            <person name="MacDonald P.J.P."/>
            <person name="McCowen C."/>
            <person name="Montmayeur A."/>
            <person name="Murphy C."/>
            <person name="Neiman D."/>
            <person name="Pearson M."/>
            <person name="Priest M."/>
            <person name="Roberts A."/>
            <person name="Saif S."/>
            <person name="Shea T."/>
            <person name="Sisk P."/>
            <person name="Stolte C."/>
            <person name="Sykes S."/>
            <person name="Wortman J."/>
            <person name="Nusbaum C."/>
            <person name="Birren B."/>
        </authorList>
    </citation>
    <scope>NUCLEOTIDE SEQUENCE [LARGE SCALE GENOMIC DNA]</scope>
    <source>
        <strain evidence="4">H-22</strain>
    </source>
</reference>
<gene>
    <name evidence="4" type="ORF">HMPREF9726_00462</name>
</gene>
<proteinExistence type="predicted"/>
<dbReference type="AlphaFoldDB" id="A0A0E2E8U8"/>
<feature type="repeat" description="TPR" evidence="3">
    <location>
        <begin position="615"/>
        <end position="648"/>
    </location>
</feature>